<dbReference type="Gene3D" id="3.40.1710.10">
    <property type="entry name" value="abc type-2 transporter like domain"/>
    <property type="match status" value="1"/>
</dbReference>
<dbReference type="RefSeq" id="WP_213414217.1">
    <property type="nucleotide sequence ID" value="NZ_BOVK01000087.1"/>
</dbReference>
<dbReference type="InterPro" id="IPR051328">
    <property type="entry name" value="T7SS_ABC-Transporter"/>
</dbReference>
<dbReference type="AlphaFoldDB" id="A0A8J4H909"/>
<proteinExistence type="predicted"/>
<feature type="transmembrane region" description="Helical" evidence="5">
    <location>
        <begin position="266"/>
        <end position="298"/>
    </location>
</feature>
<organism evidence="7 8">
    <name type="scientific">Xylanibacillus composti</name>
    <dbReference type="NCBI Taxonomy" id="1572762"/>
    <lineage>
        <taxon>Bacteria</taxon>
        <taxon>Bacillati</taxon>
        <taxon>Bacillota</taxon>
        <taxon>Bacilli</taxon>
        <taxon>Bacillales</taxon>
        <taxon>Paenibacillaceae</taxon>
        <taxon>Xylanibacillus</taxon>
    </lineage>
</organism>
<feature type="transmembrane region" description="Helical" evidence="5">
    <location>
        <begin position="12"/>
        <end position="35"/>
    </location>
</feature>
<keyword evidence="8" id="KW-1185">Reference proteome</keyword>
<accession>A0A8J4H909</accession>
<evidence type="ECO:0000256" key="5">
    <source>
        <dbReference type="SAM" id="Phobius"/>
    </source>
</evidence>
<keyword evidence="3 5" id="KW-1133">Transmembrane helix</keyword>
<evidence type="ECO:0000256" key="4">
    <source>
        <dbReference type="ARBA" id="ARBA00023136"/>
    </source>
</evidence>
<evidence type="ECO:0000313" key="8">
    <source>
        <dbReference type="Proteomes" id="UP000677918"/>
    </source>
</evidence>
<comment type="subcellular location">
    <subcellularLocation>
        <location evidence="1">Membrane</location>
        <topology evidence="1">Multi-pass membrane protein</topology>
    </subcellularLocation>
</comment>
<dbReference type="Proteomes" id="UP000677918">
    <property type="component" value="Unassembled WGS sequence"/>
</dbReference>
<dbReference type="GO" id="GO:0016020">
    <property type="term" value="C:membrane"/>
    <property type="evidence" value="ECO:0007669"/>
    <property type="project" value="UniProtKB-SubCell"/>
</dbReference>
<feature type="domain" description="ABC-2 type transporter transmembrane" evidence="6">
    <location>
        <begin position="18"/>
        <end position="367"/>
    </location>
</feature>
<feature type="transmembrane region" description="Helical" evidence="5">
    <location>
        <begin position="352"/>
        <end position="369"/>
    </location>
</feature>
<evidence type="ECO:0000256" key="3">
    <source>
        <dbReference type="ARBA" id="ARBA00022989"/>
    </source>
</evidence>
<dbReference type="EMBL" id="BOVK01000087">
    <property type="protein sequence ID" value="GIQ71424.1"/>
    <property type="molecule type" value="Genomic_DNA"/>
</dbReference>
<evidence type="ECO:0000259" key="6">
    <source>
        <dbReference type="Pfam" id="PF12698"/>
    </source>
</evidence>
<dbReference type="PANTHER" id="PTHR43077">
    <property type="entry name" value="TRANSPORT PERMEASE YVFS-RELATED"/>
    <property type="match status" value="1"/>
</dbReference>
<keyword evidence="2 5" id="KW-0812">Transmembrane</keyword>
<evidence type="ECO:0000256" key="2">
    <source>
        <dbReference type="ARBA" id="ARBA00022692"/>
    </source>
</evidence>
<sequence>MGDTLRHFLRKPATIAGIVTALMFQVIFSVIWMTAYQDVNDNADKLHITVVNEDLQFGSAIIGVLSESLPFQIREQNDLAEAKERLHDRDTHMVLHIPASLSEDIQSQEGTGTLFFHVNESNPAMIGSLMSGVADKIVAAVNKQTVAHAVTGVLTNMQMSEQQAAIVGEGLSERVTGQLDRMHPVTNMASQMVPMMMVLASYVGSMIMGMNFEQSSMMIGPERSKWRKFAARSLLNIVAAILVSLLGTTLVILLGGQHVEGFLTLWLFQALFVATFMFTAQFFLLLFGIPGMLFNIILLSLQLVSSGAMVPRELLNDFYHGLSVFMPATYAVEGMMNILFGGPGISEAVTKLFIMLGATIVLGLAAVAIKKSPRPRASHGAQ</sequence>
<dbReference type="Pfam" id="PF12698">
    <property type="entry name" value="ABC2_membrane_3"/>
    <property type="match status" value="1"/>
</dbReference>
<feature type="transmembrane region" description="Helical" evidence="5">
    <location>
        <begin position="318"/>
        <end position="340"/>
    </location>
</feature>
<evidence type="ECO:0000256" key="1">
    <source>
        <dbReference type="ARBA" id="ARBA00004141"/>
    </source>
</evidence>
<comment type="caution">
    <text evidence="7">The sequence shown here is derived from an EMBL/GenBank/DDBJ whole genome shotgun (WGS) entry which is preliminary data.</text>
</comment>
<gene>
    <name evidence="7" type="ORF">XYCOK13_42480</name>
</gene>
<dbReference type="GO" id="GO:0140359">
    <property type="term" value="F:ABC-type transporter activity"/>
    <property type="evidence" value="ECO:0007669"/>
    <property type="project" value="InterPro"/>
</dbReference>
<keyword evidence="4 5" id="KW-0472">Membrane</keyword>
<dbReference type="PANTHER" id="PTHR43077:SF10">
    <property type="entry name" value="TRANSPORT PERMEASE PROTEIN"/>
    <property type="match status" value="1"/>
</dbReference>
<reference evidence="7" key="1">
    <citation type="submission" date="2021-04" db="EMBL/GenBank/DDBJ databases">
        <title>Draft genome sequence of Xylanibacillus composti strain K13.</title>
        <authorList>
            <person name="Uke A."/>
            <person name="Chhe C."/>
            <person name="Baramee S."/>
            <person name="Kosugi A."/>
        </authorList>
    </citation>
    <scope>NUCLEOTIDE SEQUENCE</scope>
    <source>
        <strain evidence="7">K13</strain>
    </source>
</reference>
<dbReference type="InterPro" id="IPR013525">
    <property type="entry name" value="ABC2_TM"/>
</dbReference>
<feature type="transmembrane region" description="Helical" evidence="5">
    <location>
        <begin position="192"/>
        <end position="212"/>
    </location>
</feature>
<name>A0A8J4H909_9BACL</name>
<feature type="transmembrane region" description="Helical" evidence="5">
    <location>
        <begin position="233"/>
        <end position="254"/>
    </location>
</feature>
<protein>
    <recommendedName>
        <fullName evidence="6">ABC-2 type transporter transmembrane domain-containing protein</fullName>
    </recommendedName>
</protein>
<evidence type="ECO:0000313" key="7">
    <source>
        <dbReference type="EMBL" id="GIQ71424.1"/>
    </source>
</evidence>